<evidence type="ECO:0000256" key="1">
    <source>
        <dbReference type="ARBA" id="ARBA00004162"/>
    </source>
</evidence>
<dbReference type="PROSITE" id="PS51849">
    <property type="entry name" value="RSGI_N"/>
    <property type="match status" value="1"/>
</dbReference>
<sequence>MKKGIVLELDEEFVTVLTPEGEFLRLKKEGDCEVGEEIEARAVKKTFLFHRRSFQYAVVSALAAAVLLVITWIQWPSDAVCAYMSIDINPSIETGVDDELRVLTLKAYNEEGKHVIAALTSWKHEPFSAVAKQIIELSEKKGYLKEGGEVLIATVEKEHNDSSARKLSAELAEIQRSVANERIVITTVNSTMEVRNRAAKQGMTTGKLLQIQKKAKPSSSTSAKPNKEKEEVGKKESATSSKEKGQGGKKESTKSNKEKQQDGKKESAKPNKEKGRVAKNEYAKSSKKKEQGGKKEKETLSLKGQKLEQLPQMKQRHSEQKANQQKKEKQPPHEWKNSGLEKHSSPSDEEISLKGKNSSPSDKEISLKGKNYENARPSRPGDHHANKKAVNSQQDRNDNKDRHKLANVHRQPKSIDSKMKKVE</sequence>
<keyword evidence="5 7" id="KW-0472">Membrane</keyword>
<evidence type="ECO:0000256" key="7">
    <source>
        <dbReference type="SAM" id="Phobius"/>
    </source>
</evidence>
<dbReference type="InterPro" id="IPR024449">
    <property type="entry name" value="Anti-sigma_RsgI_N"/>
</dbReference>
<dbReference type="InterPro" id="IPR055431">
    <property type="entry name" value="RsgI_M"/>
</dbReference>
<evidence type="ECO:0000313" key="9">
    <source>
        <dbReference type="EMBL" id="WMV77135.1"/>
    </source>
</evidence>
<evidence type="ECO:0000313" key="10">
    <source>
        <dbReference type="Proteomes" id="UP001297580"/>
    </source>
</evidence>
<name>A0ABY9QE04_GEOTD</name>
<dbReference type="EMBL" id="CP133461">
    <property type="protein sequence ID" value="WMV77135.1"/>
    <property type="molecule type" value="Genomic_DNA"/>
</dbReference>
<dbReference type="RefSeq" id="WP_060475695.1">
    <property type="nucleotide sequence ID" value="NZ_CP133461.1"/>
</dbReference>
<feature type="compositionally biased region" description="Basic and acidic residues" evidence="6">
    <location>
        <begin position="316"/>
        <end position="346"/>
    </location>
</feature>
<feature type="compositionally biased region" description="Basic and acidic residues" evidence="6">
    <location>
        <begin position="361"/>
        <end position="373"/>
    </location>
</feature>
<organism evidence="9 10">
    <name type="scientific">Geobacillus thermodenitrificans</name>
    <dbReference type="NCBI Taxonomy" id="33940"/>
    <lineage>
        <taxon>Bacteria</taxon>
        <taxon>Bacillati</taxon>
        <taxon>Bacillota</taxon>
        <taxon>Bacilli</taxon>
        <taxon>Bacillales</taxon>
        <taxon>Anoxybacillaceae</taxon>
        <taxon>Geobacillus</taxon>
    </lineage>
</organism>
<feature type="compositionally biased region" description="Basic residues" evidence="6">
    <location>
        <begin position="402"/>
        <end position="412"/>
    </location>
</feature>
<feature type="compositionally biased region" description="Basic and acidic residues" evidence="6">
    <location>
        <begin position="225"/>
        <end position="300"/>
    </location>
</feature>
<keyword evidence="2" id="KW-1003">Cell membrane</keyword>
<evidence type="ECO:0000256" key="3">
    <source>
        <dbReference type="ARBA" id="ARBA00022692"/>
    </source>
</evidence>
<proteinExistence type="predicted"/>
<evidence type="ECO:0000256" key="6">
    <source>
        <dbReference type="SAM" id="MobiDB-lite"/>
    </source>
</evidence>
<feature type="region of interest" description="Disordered" evidence="6">
    <location>
        <begin position="199"/>
        <end position="423"/>
    </location>
</feature>
<comment type="subcellular location">
    <subcellularLocation>
        <location evidence="1">Cell membrane</location>
        <topology evidence="1">Single-pass membrane protein</topology>
    </subcellularLocation>
</comment>
<feature type="transmembrane region" description="Helical" evidence="7">
    <location>
        <begin position="54"/>
        <end position="75"/>
    </location>
</feature>
<keyword evidence="3 7" id="KW-0812">Transmembrane</keyword>
<dbReference type="Pfam" id="PF12791">
    <property type="entry name" value="RsgI_N"/>
    <property type="match status" value="1"/>
</dbReference>
<keyword evidence="4 7" id="KW-1133">Transmembrane helix</keyword>
<protein>
    <submittedName>
        <fullName evidence="9">Anti-sigma factor domain-containing protein</fullName>
    </submittedName>
</protein>
<gene>
    <name evidence="9" type="ORF">HSX42_04970</name>
</gene>
<evidence type="ECO:0000259" key="8">
    <source>
        <dbReference type="PROSITE" id="PS51849"/>
    </source>
</evidence>
<keyword evidence="10" id="KW-1185">Reference proteome</keyword>
<dbReference type="Proteomes" id="UP001297580">
    <property type="component" value="Chromosome"/>
</dbReference>
<feature type="domain" description="RsgI N-terminal anti-sigma" evidence="8">
    <location>
        <begin position="2"/>
        <end position="49"/>
    </location>
</feature>
<evidence type="ECO:0000256" key="4">
    <source>
        <dbReference type="ARBA" id="ARBA00022989"/>
    </source>
</evidence>
<evidence type="ECO:0000256" key="2">
    <source>
        <dbReference type="ARBA" id="ARBA00022475"/>
    </source>
</evidence>
<evidence type="ECO:0000256" key="5">
    <source>
        <dbReference type="ARBA" id="ARBA00023136"/>
    </source>
</evidence>
<feature type="compositionally biased region" description="Basic and acidic residues" evidence="6">
    <location>
        <begin position="413"/>
        <end position="423"/>
    </location>
</feature>
<reference evidence="9 10" key="1">
    <citation type="submission" date="2023-08" db="EMBL/GenBank/DDBJ databases">
        <title>Complete genome sequence of Geobacillus thermodenitrificans K1041, a genetically tractable strain representative of the genus Geobacillus.</title>
        <authorList>
            <person name="Kani S."/>
            <person name="Suzuki H."/>
        </authorList>
    </citation>
    <scope>NUCLEOTIDE SEQUENCE [LARGE SCALE GENOMIC DNA]</scope>
    <source>
        <strain evidence="9 10">K1041</strain>
    </source>
</reference>
<accession>A0ABY9QE04</accession>
<dbReference type="Pfam" id="PF23750">
    <property type="entry name" value="RsgI_M"/>
    <property type="match status" value="1"/>
</dbReference>